<evidence type="ECO:0000256" key="10">
    <source>
        <dbReference type="ARBA" id="ARBA00023002"/>
    </source>
</evidence>
<dbReference type="PIRSF" id="PIRSF004638">
    <property type="entry name" value="UCP004638"/>
    <property type="match status" value="1"/>
</dbReference>
<reference evidence="17" key="1">
    <citation type="journal article" date="2019" name="Int. J. Syst. Evol. Microbiol.">
        <title>The Global Catalogue of Microorganisms (GCM) 10K type strain sequencing project: providing services to taxonomists for standard genome sequencing and annotation.</title>
        <authorList>
            <consortium name="The Broad Institute Genomics Platform"/>
            <consortium name="The Broad Institute Genome Sequencing Center for Infectious Disease"/>
            <person name="Wu L."/>
            <person name="Ma J."/>
        </authorList>
    </citation>
    <scope>NUCLEOTIDE SEQUENCE [LARGE SCALE GENOMIC DNA]</scope>
    <source>
        <strain evidence="17">KCTC 52487</strain>
    </source>
</reference>
<sequence length="151" mass="16846">MLDFMLPGSTVYSVVKALHIIAVIFWMAGMLYLPRLFVYHHQAQPGGELESALLIQEHNLLKIIINPAMVAVWLLAALMIAANTALWTSGWFHVKLLLVLALSGVHGFYAGAQKKFAKGERPRTEKFWRIMNEIPALAVIVIVVLAVVKPF</sequence>
<proteinExistence type="inferred from homology"/>
<evidence type="ECO:0000256" key="13">
    <source>
        <dbReference type="ARBA" id="ARBA00048390"/>
    </source>
</evidence>
<dbReference type="Pfam" id="PF03653">
    <property type="entry name" value="UPF0093"/>
    <property type="match status" value="1"/>
</dbReference>
<dbReference type="Proteomes" id="UP001595379">
    <property type="component" value="Unassembled WGS sequence"/>
</dbReference>
<feature type="transmembrane region" description="Helical" evidence="14">
    <location>
        <begin position="92"/>
        <end position="109"/>
    </location>
</feature>
<evidence type="ECO:0000313" key="16">
    <source>
        <dbReference type="EMBL" id="MFC2926133.1"/>
    </source>
</evidence>
<dbReference type="EMBL" id="JBHRSV010000016">
    <property type="protein sequence ID" value="MFC2926133.1"/>
    <property type="molecule type" value="Genomic_DNA"/>
</dbReference>
<keyword evidence="5 14" id="KW-1003">Cell membrane</keyword>
<comment type="catalytic activity">
    <reaction evidence="13 14 15">
        <text>protoporphyrinogen IX + 3 A = protoporphyrin IX + 3 AH2</text>
        <dbReference type="Rhea" id="RHEA:62000"/>
        <dbReference type="ChEBI" id="CHEBI:13193"/>
        <dbReference type="ChEBI" id="CHEBI:17499"/>
        <dbReference type="ChEBI" id="CHEBI:57306"/>
        <dbReference type="ChEBI" id="CHEBI:57307"/>
    </reaction>
</comment>
<dbReference type="PANTHER" id="PTHR40255:SF1">
    <property type="entry name" value="PROTOPORPHYRINOGEN IX OXIDASE"/>
    <property type="match status" value="1"/>
</dbReference>
<evidence type="ECO:0000256" key="9">
    <source>
        <dbReference type="ARBA" id="ARBA00022989"/>
    </source>
</evidence>
<protein>
    <recommendedName>
        <fullName evidence="4 14">Protoporphyrinogen IX oxidase</fullName>
        <shortName evidence="14">PPO</shortName>
        <ecNumber evidence="14 15">1.3.99.-</ecNumber>
    </recommendedName>
</protein>
<dbReference type="NCBIfam" id="TIGR00701">
    <property type="entry name" value="protoporphyrinogen oxidase HemJ"/>
    <property type="match status" value="1"/>
</dbReference>
<evidence type="ECO:0000256" key="2">
    <source>
        <dbReference type="ARBA" id="ARBA00005073"/>
    </source>
</evidence>
<evidence type="ECO:0000256" key="5">
    <source>
        <dbReference type="ARBA" id="ARBA00022475"/>
    </source>
</evidence>
<evidence type="ECO:0000256" key="15">
    <source>
        <dbReference type="PIRNR" id="PIRNR004638"/>
    </source>
</evidence>
<evidence type="ECO:0000256" key="11">
    <source>
        <dbReference type="ARBA" id="ARBA00023004"/>
    </source>
</evidence>
<evidence type="ECO:0000256" key="6">
    <source>
        <dbReference type="ARBA" id="ARBA00022617"/>
    </source>
</evidence>
<evidence type="ECO:0000256" key="4">
    <source>
        <dbReference type="ARBA" id="ARBA00017504"/>
    </source>
</evidence>
<comment type="pathway">
    <text evidence="2 14 15">Porphyrin-containing compound metabolism; protoporphyrin-IX biosynthesis; protoporphyrin-IX from protoporphyrinogen-IX: step 1/1.</text>
</comment>
<evidence type="ECO:0000256" key="3">
    <source>
        <dbReference type="ARBA" id="ARBA00006501"/>
    </source>
</evidence>
<gene>
    <name evidence="16" type="primary">hemJ</name>
    <name evidence="16" type="ORF">ACFOOR_08440</name>
</gene>
<dbReference type="EC" id="1.3.99.-" evidence="14 15"/>
<keyword evidence="11 14" id="KW-0408">Iron</keyword>
<feature type="binding site" description="axial binding residue" evidence="14">
    <location>
        <position position="19"/>
    </location>
    <ligand>
        <name>heme</name>
        <dbReference type="ChEBI" id="CHEBI:30413"/>
    </ligand>
    <ligandPart>
        <name>Fe</name>
        <dbReference type="ChEBI" id="CHEBI:18248"/>
    </ligandPart>
</feature>
<evidence type="ECO:0000256" key="14">
    <source>
        <dbReference type="HAMAP-Rule" id="MF_02239"/>
    </source>
</evidence>
<comment type="cofactor">
    <cofactor evidence="14 15">
        <name>heme b</name>
        <dbReference type="ChEBI" id="CHEBI:60344"/>
    </cofactor>
    <text evidence="14 15">Binds 1 heme b (iron(II)-protoporphyrin IX) group per subunit.</text>
</comment>
<name>A0ABV6ZXL8_9PROT</name>
<evidence type="ECO:0000256" key="12">
    <source>
        <dbReference type="ARBA" id="ARBA00023136"/>
    </source>
</evidence>
<comment type="subcellular location">
    <subcellularLocation>
        <location evidence="1 14">Cell membrane</location>
        <topology evidence="1 14">Multi-pass membrane protein</topology>
    </subcellularLocation>
</comment>
<dbReference type="HAMAP" id="MF_02239">
    <property type="entry name" value="HemJ"/>
    <property type="match status" value="1"/>
</dbReference>
<comment type="similarity">
    <text evidence="3 14 15">Belongs to the HemJ family.</text>
</comment>
<keyword evidence="9 14" id="KW-1133">Transmembrane helix</keyword>
<evidence type="ECO:0000256" key="7">
    <source>
        <dbReference type="ARBA" id="ARBA00022692"/>
    </source>
</evidence>
<organism evidence="16 17">
    <name type="scientific">Hyphobacterium vulgare</name>
    <dbReference type="NCBI Taxonomy" id="1736751"/>
    <lineage>
        <taxon>Bacteria</taxon>
        <taxon>Pseudomonadati</taxon>
        <taxon>Pseudomonadota</taxon>
        <taxon>Alphaproteobacteria</taxon>
        <taxon>Maricaulales</taxon>
        <taxon>Maricaulaceae</taxon>
        <taxon>Hyphobacterium</taxon>
    </lineage>
</organism>
<feature type="transmembrane region" description="Helical" evidence="14">
    <location>
        <begin position="63"/>
        <end position="86"/>
    </location>
</feature>
<keyword evidence="6 14" id="KW-0349">Heme</keyword>
<comment type="subunit">
    <text evidence="14">Homodimer.</text>
</comment>
<dbReference type="InterPro" id="IPR005265">
    <property type="entry name" value="HemJ-like"/>
</dbReference>
<dbReference type="RefSeq" id="WP_343164451.1">
    <property type="nucleotide sequence ID" value="NZ_JBHRSV010000016.1"/>
</dbReference>
<keyword evidence="7 14" id="KW-0812">Transmembrane</keyword>
<dbReference type="PANTHER" id="PTHR40255">
    <property type="entry name" value="UPF0093 MEMBRANE PROTEIN SLR1790"/>
    <property type="match status" value="1"/>
</dbReference>
<accession>A0ABV6ZXL8</accession>
<keyword evidence="8 14" id="KW-0479">Metal-binding</keyword>
<evidence type="ECO:0000256" key="8">
    <source>
        <dbReference type="ARBA" id="ARBA00022723"/>
    </source>
</evidence>
<comment type="function">
    <text evidence="14 15">Catalyzes the oxidation of protoporphyrinogen IX to protoporphyrin IX.</text>
</comment>
<feature type="binding site" description="axial binding residue" evidence="14">
    <location>
        <position position="95"/>
    </location>
    <ligand>
        <name>heme</name>
        <dbReference type="ChEBI" id="CHEBI:30413"/>
    </ligand>
    <ligandPart>
        <name>Fe</name>
        <dbReference type="ChEBI" id="CHEBI:18248"/>
    </ligandPart>
</feature>
<keyword evidence="12 14" id="KW-0472">Membrane</keyword>
<feature type="transmembrane region" description="Helical" evidence="14">
    <location>
        <begin position="130"/>
        <end position="148"/>
    </location>
</feature>
<feature type="transmembrane region" description="Helical" evidence="14">
    <location>
        <begin position="12"/>
        <end position="33"/>
    </location>
</feature>
<evidence type="ECO:0000313" key="17">
    <source>
        <dbReference type="Proteomes" id="UP001595379"/>
    </source>
</evidence>
<evidence type="ECO:0000256" key="1">
    <source>
        <dbReference type="ARBA" id="ARBA00004651"/>
    </source>
</evidence>
<keyword evidence="10 14" id="KW-0560">Oxidoreductase</keyword>
<keyword evidence="17" id="KW-1185">Reference proteome</keyword>
<comment type="caution">
    <text evidence="16">The sequence shown here is derived from an EMBL/GenBank/DDBJ whole genome shotgun (WGS) entry which is preliminary data.</text>
</comment>